<dbReference type="EMBL" id="JAXOVC010000008">
    <property type="protein sequence ID" value="KAK4498444.1"/>
    <property type="molecule type" value="Genomic_DNA"/>
</dbReference>
<accession>A0ABR0EAG2</accession>
<reference evidence="1 2" key="1">
    <citation type="journal article" date="2023" name="G3 (Bethesda)">
        <title>A chromosome-level genome assembly of Zasmidium syzygii isolated from banana leaves.</title>
        <authorList>
            <person name="van Westerhoven A.C."/>
            <person name="Mehrabi R."/>
            <person name="Talebi R."/>
            <person name="Steentjes M.B.F."/>
            <person name="Corcolon B."/>
            <person name="Chong P.A."/>
            <person name="Kema G.H.J."/>
            <person name="Seidl M.F."/>
        </authorList>
    </citation>
    <scope>NUCLEOTIDE SEQUENCE [LARGE SCALE GENOMIC DNA]</scope>
    <source>
        <strain evidence="1 2">P124</strain>
    </source>
</reference>
<evidence type="ECO:0008006" key="3">
    <source>
        <dbReference type="Google" id="ProtNLM"/>
    </source>
</evidence>
<organism evidence="1 2">
    <name type="scientific">Zasmidium cellare</name>
    <name type="common">Wine cellar mold</name>
    <name type="synonym">Racodium cellare</name>
    <dbReference type="NCBI Taxonomy" id="395010"/>
    <lineage>
        <taxon>Eukaryota</taxon>
        <taxon>Fungi</taxon>
        <taxon>Dikarya</taxon>
        <taxon>Ascomycota</taxon>
        <taxon>Pezizomycotina</taxon>
        <taxon>Dothideomycetes</taxon>
        <taxon>Dothideomycetidae</taxon>
        <taxon>Mycosphaerellales</taxon>
        <taxon>Mycosphaerellaceae</taxon>
        <taxon>Zasmidium</taxon>
    </lineage>
</organism>
<comment type="caution">
    <text evidence="1">The sequence shown here is derived from an EMBL/GenBank/DDBJ whole genome shotgun (WGS) entry which is preliminary data.</text>
</comment>
<dbReference type="Proteomes" id="UP001305779">
    <property type="component" value="Unassembled WGS sequence"/>
</dbReference>
<protein>
    <recommendedName>
        <fullName evidence="3">F-box domain-containing protein</fullName>
    </recommendedName>
</protein>
<sequence>MSSKLEQILSINNQDRKLQARLSGHFDARSLRILRLTSRTLANFVHKYGRPAFHDIYLHAPVRENETVRGIEKVGPFCKHLTVTIAQAKEPVSLPEVSQGRKQVQSPTKKIKGLHRFSLVKRLWSSTSSLAAPSPTPPQPLQHPDAFTMDLRLWTSLLTHFPNLTHLTLRCPTTDPLWPGRQLPEQTLLLLRLCLERARPKNLRTLTLSPIHAMGVLHLRSSTFGSFLALPPPPKQNPWRNLTTLTINLQNPLPHLDPPKTKMFLSILNDYLRLFSPTLQTLKFIWLGSTPGPSPLLLLEDRPRISWPRLEAFWFGNITYPNRTPGILLELAPKCTVVKTLRTTHRFSRSGDGGEGEAWHDVPLRKGLGWRERASLAASSIYSQEGVSEEMRVSRTSRVVPFMLDLRGQGEILPATRYRG</sequence>
<evidence type="ECO:0000313" key="1">
    <source>
        <dbReference type="EMBL" id="KAK4498444.1"/>
    </source>
</evidence>
<evidence type="ECO:0000313" key="2">
    <source>
        <dbReference type="Proteomes" id="UP001305779"/>
    </source>
</evidence>
<name>A0ABR0EAG2_ZASCE</name>
<keyword evidence="2" id="KW-1185">Reference proteome</keyword>
<gene>
    <name evidence="1" type="ORF">PRZ48_011102</name>
</gene>
<proteinExistence type="predicted"/>